<accession>A0A939KPC0</accession>
<evidence type="ECO:0000313" key="2">
    <source>
        <dbReference type="Proteomes" id="UP000664073"/>
    </source>
</evidence>
<dbReference type="RefSeq" id="WP_207844192.1">
    <property type="nucleotide sequence ID" value="NZ_JAFVMH010000001.1"/>
</dbReference>
<dbReference type="PROSITE" id="PS51257">
    <property type="entry name" value="PROKAR_LIPOPROTEIN"/>
    <property type="match status" value="1"/>
</dbReference>
<organism evidence="1 2">
    <name type="scientific">Acetobacter garciniae</name>
    <dbReference type="NCBI Taxonomy" id="2817435"/>
    <lineage>
        <taxon>Bacteria</taxon>
        <taxon>Pseudomonadati</taxon>
        <taxon>Pseudomonadota</taxon>
        <taxon>Alphaproteobacteria</taxon>
        <taxon>Acetobacterales</taxon>
        <taxon>Acetobacteraceae</taxon>
        <taxon>Acetobacter</taxon>
    </lineage>
</organism>
<dbReference type="AlphaFoldDB" id="A0A939KPC0"/>
<protein>
    <submittedName>
        <fullName evidence="1">Uncharacterized protein</fullName>
    </submittedName>
</protein>
<name>A0A939KPC0_9PROT</name>
<keyword evidence="2" id="KW-1185">Reference proteome</keyword>
<dbReference type="EMBL" id="JAFVMH010000001">
    <property type="protein sequence ID" value="MBO1323712.1"/>
    <property type="molecule type" value="Genomic_DNA"/>
</dbReference>
<dbReference type="Proteomes" id="UP000664073">
    <property type="component" value="Unassembled WGS sequence"/>
</dbReference>
<comment type="caution">
    <text evidence="1">The sequence shown here is derived from an EMBL/GenBank/DDBJ whole genome shotgun (WGS) entry which is preliminary data.</text>
</comment>
<evidence type="ECO:0000313" key="1">
    <source>
        <dbReference type="EMBL" id="MBO1323712.1"/>
    </source>
</evidence>
<sequence>MTRAVLLLACALGLGGCGLFHKTPSHLGKPAQWEPLGYHDHLQSNGT</sequence>
<reference evidence="1" key="1">
    <citation type="submission" date="2021-03" db="EMBL/GenBank/DDBJ databases">
        <title>The complete genome sequence of Acetobacter sp. TBRC 12339.</title>
        <authorList>
            <person name="Charoenyingcharoen P."/>
            <person name="Yukphan P."/>
        </authorList>
    </citation>
    <scope>NUCLEOTIDE SEQUENCE</scope>
    <source>
        <strain evidence="1">TBRC 12339</strain>
    </source>
</reference>
<gene>
    <name evidence="1" type="ORF">J2D77_00890</name>
</gene>
<proteinExistence type="predicted"/>